<reference evidence="9" key="1">
    <citation type="journal article" date="2014" name="Int. J. Syst. Evol. Microbiol.">
        <title>Complete genome sequence of Corynebacterium casei LMG S-19264T (=DSM 44701T), isolated from a smear-ripened cheese.</title>
        <authorList>
            <consortium name="US DOE Joint Genome Institute (JGI-PGF)"/>
            <person name="Walter F."/>
            <person name="Albersmeier A."/>
            <person name="Kalinowski J."/>
            <person name="Ruckert C."/>
        </authorList>
    </citation>
    <scope>NUCLEOTIDE SEQUENCE</scope>
    <source>
        <strain evidence="9">KCTC 12988</strain>
    </source>
</reference>
<dbReference type="Pfam" id="PF02897">
    <property type="entry name" value="Peptidase_S9_N"/>
    <property type="match status" value="1"/>
</dbReference>
<keyword evidence="5" id="KW-0378">Hydrolase</keyword>
<name>A0A918TPT4_9BACT</name>
<feature type="domain" description="Peptidase S9 prolyl oligopeptidase catalytic" evidence="7">
    <location>
        <begin position="489"/>
        <end position="701"/>
    </location>
</feature>
<dbReference type="Proteomes" id="UP000644507">
    <property type="component" value="Unassembled WGS sequence"/>
</dbReference>
<dbReference type="InterPro" id="IPR002470">
    <property type="entry name" value="Peptidase_S9A"/>
</dbReference>
<dbReference type="Gene3D" id="3.40.50.1820">
    <property type="entry name" value="alpha/beta hydrolase"/>
    <property type="match status" value="1"/>
</dbReference>
<evidence type="ECO:0000313" key="10">
    <source>
        <dbReference type="Proteomes" id="UP000644507"/>
    </source>
</evidence>
<dbReference type="InterPro" id="IPR051167">
    <property type="entry name" value="Prolyl_oligopep/macrocyclase"/>
</dbReference>
<dbReference type="PANTHER" id="PTHR42881:SF2">
    <property type="entry name" value="PROLYL ENDOPEPTIDASE"/>
    <property type="match status" value="1"/>
</dbReference>
<dbReference type="GO" id="GO:0004252">
    <property type="term" value="F:serine-type endopeptidase activity"/>
    <property type="evidence" value="ECO:0007669"/>
    <property type="project" value="UniProtKB-EC"/>
</dbReference>
<dbReference type="PROSITE" id="PS00708">
    <property type="entry name" value="PRO_ENDOPEP_SER"/>
    <property type="match status" value="1"/>
</dbReference>
<dbReference type="EC" id="3.4.21.26" evidence="3"/>
<dbReference type="GO" id="GO:0006508">
    <property type="term" value="P:proteolysis"/>
    <property type="evidence" value="ECO:0007669"/>
    <property type="project" value="UniProtKB-KW"/>
</dbReference>
<keyword evidence="6" id="KW-0720">Serine protease</keyword>
<evidence type="ECO:0000256" key="3">
    <source>
        <dbReference type="ARBA" id="ARBA00011897"/>
    </source>
</evidence>
<feature type="domain" description="Peptidase S9A N-terminal" evidence="8">
    <location>
        <begin position="31"/>
        <end position="429"/>
    </location>
</feature>
<comment type="similarity">
    <text evidence="2">Belongs to the peptidase S9A family.</text>
</comment>
<dbReference type="SUPFAM" id="SSF53474">
    <property type="entry name" value="alpha/beta-Hydrolases"/>
    <property type="match status" value="1"/>
</dbReference>
<evidence type="ECO:0000313" key="9">
    <source>
        <dbReference type="EMBL" id="GHC54530.1"/>
    </source>
</evidence>
<reference evidence="9" key="2">
    <citation type="submission" date="2020-09" db="EMBL/GenBank/DDBJ databases">
        <authorList>
            <person name="Sun Q."/>
            <person name="Kim S."/>
        </authorList>
    </citation>
    <scope>NUCLEOTIDE SEQUENCE</scope>
    <source>
        <strain evidence="9">KCTC 12988</strain>
    </source>
</reference>
<dbReference type="Pfam" id="PF00326">
    <property type="entry name" value="Peptidase_S9"/>
    <property type="match status" value="1"/>
</dbReference>
<comment type="catalytic activity">
    <reaction evidence="1">
        <text>Hydrolysis of Pro-|-Xaa &gt;&gt; Ala-|-Xaa in oligopeptides.</text>
        <dbReference type="EC" id="3.4.21.26"/>
    </reaction>
</comment>
<dbReference type="InterPro" id="IPR002471">
    <property type="entry name" value="Pept_S9_AS"/>
</dbReference>
<dbReference type="PRINTS" id="PR00862">
    <property type="entry name" value="PROLIGOPTASE"/>
</dbReference>
<keyword evidence="4" id="KW-0645">Protease</keyword>
<proteinExistence type="inferred from homology"/>
<sequence>MHMIRTLLAFAPLTLLAESEMTLTYPDSRPGDTVETLHGVEVADPYRWLEDLNSSETASWVETQNELTEDYLSEIPGAETINKHLTELWNYERFGMPFHEGDRYFYSKNDGLQNQSVLYTTLSLEEEGSVLMDPNTLSEDGTVALDDYSISDDGKLMAYSISRSGSDWVEWKVRDIATGKDLSDHLLWSKFSGANWSKDGKGFYYGRYAPPKEGDEFTAKNTDKKIYYHRIGDDQEDDVLVYERPDQPLWGLSAGVTDDGRYLIYYISQGTDTKNGLFYQDLSQPDSPVVELLADFDASYGYVTNLGSTFLVRTDLDAPKQRLVAIDLENPARENWKTVIPESEATLRSVSHVGGILVASYMKDAHSQILRYEEDGTLLGEVALPGLGSAGGFRGKKEAKETFYAYSSFTDPGTIFRYDISSNTSTIFKRPESKFDPANYETRQIFYSSKDGTKVPMFIVHKKGIELNGQNPTYLYAYGGFNISLTPSYSPVVMTWLDMGGVYALPNLRGGGEYGEDWHQGGMKLRKQNVFDDFIAAAEYLIEENYTSSPKLAIAGGSNGGLLVGACMVQRPDLYGACLPAVGVMDMLRFHKFTIGWAWQAEYGSPDNKEEFLALKAYSPYHNLKKGENYPATMVTTSDHDDRVVPSHSFKFAAALQAANEGPDPMLIRIETKSGHGAGTPTSKRIEQATDKFTFLSKELNFEVNLDE</sequence>
<evidence type="ECO:0000256" key="1">
    <source>
        <dbReference type="ARBA" id="ARBA00001070"/>
    </source>
</evidence>
<keyword evidence="10" id="KW-1185">Reference proteome</keyword>
<dbReference type="FunFam" id="2.130.10.120:FF:000001">
    <property type="entry name" value="Prolyl endopeptidase"/>
    <property type="match status" value="1"/>
</dbReference>
<dbReference type="GO" id="GO:0070012">
    <property type="term" value="F:oligopeptidase activity"/>
    <property type="evidence" value="ECO:0007669"/>
    <property type="project" value="TreeGrafter"/>
</dbReference>
<dbReference type="EMBL" id="BMXI01000008">
    <property type="protein sequence ID" value="GHC54530.1"/>
    <property type="molecule type" value="Genomic_DNA"/>
</dbReference>
<dbReference type="Gene3D" id="2.130.10.120">
    <property type="entry name" value="Prolyl oligopeptidase, N-terminal domain"/>
    <property type="match status" value="1"/>
</dbReference>
<evidence type="ECO:0000256" key="6">
    <source>
        <dbReference type="ARBA" id="ARBA00022825"/>
    </source>
</evidence>
<evidence type="ECO:0000256" key="4">
    <source>
        <dbReference type="ARBA" id="ARBA00022670"/>
    </source>
</evidence>
<dbReference type="InterPro" id="IPR029058">
    <property type="entry name" value="AB_hydrolase_fold"/>
</dbReference>
<protein>
    <recommendedName>
        <fullName evidence="3">prolyl oligopeptidase</fullName>
        <ecNumber evidence="3">3.4.21.26</ecNumber>
    </recommendedName>
</protein>
<evidence type="ECO:0000259" key="8">
    <source>
        <dbReference type="Pfam" id="PF02897"/>
    </source>
</evidence>
<dbReference type="PANTHER" id="PTHR42881">
    <property type="entry name" value="PROLYL ENDOPEPTIDASE"/>
    <property type="match status" value="1"/>
</dbReference>
<organism evidence="9 10">
    <name type="scientific">Roseibacillus persicicus</name>
    <dbReference type="NCBI Taxonomy" id="454148"/>
    <lineage>
        <taxon>Bacteria</taxon>
        <taxon>Pseudomonadati</taxon>
        <taxon>Verrucomicrobiota</taxon>
        <taxon>Verrucomicrobiia</taxon>
        <taxon>Verrucomicrobiales</taxon>
        <taxon>Verrucomicrobiaceae</taxon>
        <taxon>Roseibacillus</taxon>
    </lineage>
</organism>
<dbReference type="AlphaFoldDB" id="A0A918TPT4"/>
<dbReference type="InterPro" id="IPR023302">
    <property type="entry name" value="Pept_S9A_N"/>
</dbReference>
<comment type="caution">
    <text evidence="9">The sequence shown here is derived from an EMBL/GenBank/DDBJ whole genome shotgun (WGS) entry which is preliminary data.</text>
</comment>
<dbReference type="GO" id="GO:0005829">
    <property type="term" value="C:cytosol"/>
    <property type="evidence" value="ECO:0007669"/>
    <property type="project" value="TreeGrafter"/>
</dbReference>
<dbReference type="InterPro" id="IPR001375">
    <property type="entry name" value="Peptidase_S9_cat"/>
</dbReference>
<dbReference type="FunFam" id="3.40.50.1820:FF:000005">
    <property type="entry name" value="Prolyl endopeptidase"/>
    <property type="match status" value="1"/>
</dbReference>
<accession>A0A918TPT4</accession>
<evidence type="ECO:0000256" key="5">
    <source>
        <dbReference type="ARBA" id="ARBA00022801"/>
    </source>
</evidence>
<dbReference type="SUPFAM" id="SSF50993">
    <property type="entry name" value="Peptidase/esterase 'gauge' domain"/>
    <property type="match status" value="1"/>
</dbReference>
<evidence type="ECO:0000259" key="7">
    <source>
        <dbReference type="Pfam" id="PF00326"/>
    </source>
</evidence>
<evidence type="ECO:0000256" key="2">
    <source>
        <dbReference type="ARBA" id="ARBA00005228"/>
    </source>
</evidence>
<gene>
    <name evidence="9" type="ORF">GCM10007100_21200</name>
</gene>